<reference evidence="9 10" key="1">
    <citation type="submission" date="2019-04" db="EMBL/GenBank/DDBJ databases">
        <authorList>
            <consortium name="GenomeTrakr network: Whole genome sequencing for foodborne pathogen traceback"/>
        </authorList>
    </citation>
    <scope>NUCLEOTIDE SEQUENCE [LARGE SCALE GENOMIC DNA]</scope>
    <source>
        <strain evidence="9 10">CFSAN072502</strain>
    </source>
</reference>
<keyword evidence="7" id="KW-0472">Membrane</keyword>
<feature type="compositionally biased region" description="Pro residues" evidence="6">
    <location>
        <begin position="1"/>
        <end position="14"/>
    </location>
</feature>
<feature type="domain" description="Gram-positive cocci surface proteins LPxTG" evidence="8">
    <location>
        <begin position="58"/>
        <end position="94"/>
    </location>
</feature>
<proteinExistence type="predicted"/>
<accession>A0A823J0N2</accession>
<comment type="subcellular location">
    <subcellularLocation>
        <location evidence="1">Secreted</location>
        <location evidence="1">Cell wall</location>
        <topology evidence="1">Peptidoglycan-anchor</topology>
    </subcellularLocation>
</comment>
<evidence type="ECO:0000256" key="5">
    <source>
        <dbReference type="ARBA" id="ARBA00023088"/>
    </source>
</evidence>
<evidence type="ECO:0000256" key="4">
    <source>
        <dbReference type="ARBA" id="ARBA00022729"/>
    </source>
</evidence>
<feature type="non-terminal residue" evidence="9">
    <location>
        <position position="1"/>
    </location>
</feature>
<evidence type="ECO:0000256" key="7">
    <source>
        <dbReference type="SAM" id="Phobius"/>
    </source>
</evidence>
<dbReference type="NCBIfam" id="TIGR01167">
    <property type="entry name" value="LPXTG_anchor"/>
    <property type="match status" value="1"/>
</dbReference>
<dbReference type="EMBL" id="AABEKN010000014">
    <property type="protein sequence ID" value="EAG9355130.1"/>
    <property type="molecule type" value="Genomic_DNA"/>
</dbReference>
<keyword evidence="7" id="KW-0812">Transmembrane</keyword>
<dbReference type="AlphaFoldDB" id="A0A823J0N2"/>
<evidence type="ECO:0000256" key="1">
    <source>
        <dbReference type="ARBA" id="ARBA00004168"/>
    </source>
</evidence>
<feature type="transmembrane region" description="Helical" evidence="7">
    <location>
        <begin position="72"/>
        <end position="91"/>
    </location>
</feature>
<gene>
    <name evidence="9" type="ORF">CW895_15175</name>
</gene>
<keyword evidence="5" id="KW-0572">Peptidoglycan-anchor</keyword>
<keyword evidence="3" id="KW-0964">Secreted</keyword>
<keyword evidence="4" id="KW-0732">Signal</keyword>
<keyword evidence="2" id="KW-0134">Cell wall</keyword>
<organism evidence="9 10">
    <name type="scientific">Listeria monocytogenes</name>
    <dbReference type="NCBI Taxonomy" id="1639"/>
    <lineage>
        <taxon>Bacteria</taxon>
        <taxon>Bacillati</taxon>
        <taxon>Bacillota</taxon>
        <taxon>Bacilli</taxon>
        <taxon>Bacillales</taxon>
        <taxon>Listeriaceae</taxon>
        <taxon>Listeria</taxon>
    </lineage>
</organism>
<evidence type="ECO:0000256" key="2">
    <source>
        <dbReference type="ARBA" id="ARBA00022512"/>
    </source>
</evidence>
<protein>
    <submittedName>
        <fullName evidence="9">LPXTG cell wall anchor domain-containing protein</fullName>
    </submittedName>
</protein>
<name>A0A823J0N2_LISMN</name>
<evidence type="ECO:0000313" key="10">
    <source>
        <dbReference type="Proteomes" id="UP000524387"/>
    </source>
</evidence>
<sequence>DPVVPVPDPTPDPTPDPEQEPGDEPVFSSDSSENPSEEIVDNEKVKEDKAETVSIQATTTNKVTLPKTGDNLPTSGVAVGFLVLGLGVMLARKK</sequence>
<dbReference type="Proteomes" id="UP000524387">
    <property type="component" value="Unassembled WGS sequence"/>
</dbReference>
<evidence type="ECO:0000256" key="6">
    <source>
        <dbReference type="SAM" id="MobiDB-lite"/>
    </source>
</evidence>
<keyword evidence="7" id="KW-1133">Transmembrane helix</keyword>
<evidence type="ECO:0000259" key="8">
    <source>
        <dbReference type="Pfam" id="PF00746"/>
    </source>
</evidence>
<feature type="compositionally biased region" description="Basic and acidic residues" evidence="6">
    <location>
        <begin position="41"/>
        <end position="50"/>
    </location>
</feature>
<dbReference type="Pfam" id="PF00746">
    <property type="entry name" value="Gram_pos_anchor"/>
    <property type="match status" value="1"/>
</dbReference>
<evidence type="ECO:0000256" key="3">
    <source>
        <dbReference type="ARBA" id="ARBA00022525"/>
    </source>
</evidence>
<dbReference type="InterPro" id="IPR019931">
    <property type="entry name" value="LPXTG_anchor"/>
</dbReference>
<feature type="region of interest" description="Disordered" evidence="6">
    <location>
        <begin position="1"/>
        <end position="50"/>
    </location>
</feature>
<comment type="caution">
    <text evidence="9">The sequence shown here is derived from an EMBL/GenBank/DDBJ whole genome shotgun (WGS) entry which is preliminary data.</text>
</comment>
<evidence type="ECO:0000313" key="9">
    <source>
        <dbReference type="EMBL" id="EAG9355130.1"/>
    </source>
</evidence>